<name>A0AAU8J9W9_9CYAN</name>
<dbReference type="Gene3D" id="3.30.2020.10">
    <property type="entry name" value="NE0471-like N-terminal domain"/>
    <property type="match status" value="1"/>
</dbReference>
<dbReference type="InterPro" id="IPR036782">
    <property type="entry name" value="NE0471-like_N"/>
</dbReference>
<dbReference type="Pfam" id="PF10387">
    <property type="entry name" value="DUF2442"/>
    <property type="match status" value="1"/>
</dbReference>
<proteinExistence type="predicted"/>
<protein>
    <submittedName>
        <fullName evidence="1">DUF2442 domain-containing protein</fullName>
    </submittedName>
</protein>
<sequence>MKPPRIISAKVIQDYSLLVKFSNGEIRQYDVSRLLDNHTFARLRNPTFFKNFQVEPGGYALVWNEDIDISEYELWHNGICVADEDFAGDLEPIHS</sequence>
<dbReference type="InterPro" id="IPR018841">
    <property type="entry name" value="DUF2442"/>
</dbReference>
<dbReference type="EMBL" id="CP159837">
    <property type="protein sequence ID" value="XCM35007.1"/>
    <property type="molecule type" value="Genomic_DNA"/>
</dbReference>
<reference evidence="1" key="1">
    <citation type="submission" date="2024-07" db="EMBL/GenBank/DDBJ databases">
        <authorList>
            <person name="Kim Y.J."/>
            <person name="Jeong J.Y."/>
        </authorList>
    </citation>
    <scope>NUCLEOTIDE SEQUENCE</scope>
    <source>
        <strain evidence="1">GIHE-MW2</strain>
    </source>
</reference>
<dbReference type="AlphaFoldDB" id="A0AAU8J9W9"/>
<dbReference type="SUPFAM" id="SSF143880">
    <property type="entry name" value="NE0471 N-terminal domain-like"/>
    <property type="match status" value="1"/>
</dbReference>
<evidence type="ECO:0000313" key="1">
    <source>
        <dbReference type="EMBL" id="XCM35007.1"/>
    </source>
</evidence>
<accession>A0AAU8J9W9</accession>
<dbReference type="RefSeq" id="WP_054470003.1">
    <property type="nucleotide sequence ID" value="NZ_CP159837.1"/>
</dbReference>
<gene>
    <name evidence="1" type="ORF">ABWT76_003657</name>
</gene>
<organism evidence="1">
    <name type="scientific">Planktothricoides raciborskii GIHE-MW2</name>
    <dbReference type="NCBI Taxonomy" id="2792601"/>
    <lineage>
        <taxon>Bacteria</taxon>
        <taxon>Bacillati</taxon>
        <taxon>Cyanobacteriota</taxon>
        <taxon>Cyanophyceae</taxon>
        <taxon>Oscillatoriophycideae</taxon>
        <taxon>Oscillatoriales</taxon>
        <taxon>Oscillatoriaceae</taxon>
        <taxon>Planktothricoides</taxon>
    </lineage>
</organism>